<feature type="compositionally biased region" description="Basic and acidic residues" evidence="17">
    <location>
        <begin position="38"/>
        <end position="55"/>
    </location>
</feature>
<dbReference type="FunCoup" id="L2GNU3">
    <property type="interactions" value="212"/>
</dbReference>
<evidence type="ECO:0000256" key="1">
    <source>
        <dbReference type="ARBA" id="ARBA00004123"/>
    </source>
</evidence>
<dbReference type="InterPro" id="IPR016181">
    <property type="entry name" value="Acyl_CoA_acyltransferase"/>
</dbReference>
<comment type="catalytic activity">
    <reaction evidence="12">
        <text>(2E)-butenoyl-CoA + L-lysyl-[protein] = N(6)-(2E)-butenoyl-L-lysyl-[protein] + CoA + H(+)</text>
        <dbReference type="Rhea" id="RHEA:53908"/>
        <dbReference type="Rhea" id="RHEA-COMP:9752"/>
        <dbReference type="Rhea" id="RHEA-COMP:13707"/>
        <dbReference type="ChEBI" id="CHEBI:15378"/>
        <dbReference type="ChEBI" id="CHEBI:29969"/>
        <dbReference type="ChEBI" id="CHEBI:57287"/>
        <dbReference type="ChEBI" id="CHEBI:57332"/>
        <dbReference type="ChEBI" id="CHEBI:137954"/>
    </reaction>
    <physiologicalReaction direction="left-to-right" evidence="12">
        <dbReference type="Rhea" id="RHEA:53909"/>
    </physiologicalReaction>
</comment>
<dbReference type="OrthoDB" id="787137at2759"/>
<name>L2GNU3_VITCO</name>
<dbReference type="PANTHER" id="PTHR10615">
    <property type="entry name" value="HISTONE ACETYLTRANSFERASE"/>
    <property type="match status" value="1"/>
</dbReference>
<evidence type="ECO:0000256" key="16">
    <source>
        <dbReference type="RuleBase" id="RU361211"/>
    </source>
</evidence>
<proteinExistence type="inferred from homology"/>
<keyword evidence="4" id="KW-0808">Transferase</keyword>
<dbReference type="HOGENOM" id="CLU_011815_2_0_1"/>
<feature type="active site" description="Proton donor/acceptor" evidence="15">
    <location>
        <position position="237"/>
    </location>
</feature>
<comment type="subcellular location">
    <subcellularLocation>
        <location evidence="1 16">Nucleus</location>
    </subcellularLocation>
</comment>
<evidence type="ECO:0000256" key="15">
    <source>
        <dbReference type="PIRSR" id="PIRSR602717-51"/>
    </source>
</evidence>
<keyword evidence="20" id="KW-1185">Reference proteome</keyword>
<dbReference type="Pfam" id="PF11717">
    <property type="entry name" value="Tudor-knot"/>
    <property type="match status" value="1"/>
</dbReference>
<dbReference type="GeneID" id="19881721"/>
<evidence type="ECO:0000313" key="19">
    <source>
        <dbReference type="EMBL" id="ELA41992.1"/>
    </source>
</evidence>
<evidence type="ECO:0000313" key="20">
    <source>
        <dbReference type="Proteomes" id="UP000011082"/>
    </source>
</evidence>
<comment type="similarity">
    <text evidence="2 16">Belongs to the MYST (SAS/MOZ) family.</text>
</comment>
<gene>
    <name evidence="19" type="ORF">VICG_01009</name>
</gene>
<evidence type="ECO:0000256" key="2">
    <source>
        <dbReference type="ARBA" id="ARBA00010107"/>
    </source>
</evidence>
<comment type="catalytic activity">
    <reaction evidence="13">
        <text>L-lysyl-[protein] + acetyl-CoA = N(6)-acetyl-L-lysyl-[protein] + CoA + H(+)</text>
        <dbReference type="Rhea" id="RHEA:45948"/>
        <dbReference type="Rhea" id="RHEA-COMP:9752"/>
        <dbReference type="Rhea" id="RHEA-COMP:10731"/>
        <dbReference type="ChEBI" id="CHEBI:15378"/>
        <dbReference type="ChEBI" id="CHEBI:29969"/>
        <dbReference type="ChEBI" id="CHEBI:57287"/>
        <dbReference type="ChEBI" id="CHEBI:57288"/>
        <dbReference type="ChEBI" id="CHEBI:61930"/>
    </reaction>
    <physiologicalReaction direction="left-to-right" evidence="13">
        <dbReference type="Rhea" id="RHEA:45949"/>
    </physiologicalReaction>
</comment>
<dbReference type="FunFam" id="3.30.60.60:FF:000001">
    <property type="entry name" value="Histone acetyltransferase"/>
    <property type="match status" value="1"/>
</dbReference>
<evidence type="ECO:0000256" key="14">
    <source>
        <dbReference type="ARBA" id="ARBA00048940"/>
    </source>
</evidence>
<keyword evidence="6" id="KW-0863">Zinc-finger</keyword>
<dbReference type="InterPro" id="IPR025995">
    <property type="entry name" value="Tudor-knot"/>
</dbReference>
<dbReference type="SUPFAM" id="SSF54160">
    <property type="entry name" value="Chromo domain-like"/>
    <property type="match status" value="1"/>
</dbReference>
<dbReference type="GO" id="GO:0006357">
    <property type="term" value="P:regulation of transcription by RNA polymerase II"/>
    <property type="evidence" value="ECO:0007669"/>
    <property type="project" value="TreeGrafter"/>
</dbReference>
<dbReference type="InParanoid" id="L2GNU3"/>
<dbReference type="OMA" id="DSPEGNN"/>
<comment type="catalytic activity">
    <reaction evidence="14">
        <text>L-lysyl-[histone] + acetyl-CoA = N(6)-acetyl-L-lysyl-[histone] + CoA + H(+)</text>
        <dbReference type="Rhea" id="RHEA:21992"/>
        <dbReference type="Rhea" id="RHEA-COMP:9845"/>
        <dbReference type="Rhea" id="RHEA-COMP:11338"/>
        <dbReference type="ChEBI" id="CHEBI:15378"/>
        <dbReference type="ChEBI" id="CHEBI:29969"/>
        <dbReference type="ChEBI" id="CHEBI:57287"/>
        <dbReference type="ChEBI" id="CHEBI:57288"/>
        <dbReference type="ChEBI" id="CHEBI:61930"/>
        <dbReference type="EC" id="2.3.1.48"/>
    </reaction>
    <physiologicalReaction direction="left-to-right" evidence="14">
        <dbReference type="Rhea" id="RHEA:21993"/>
    </physiologicalReaction>
</comment>
<comment type="catalytic activity">
    <reaction evidence="16">
        <text>L-lysyl-[protein] + acetyl-CoA = N(6)-acetyl-L-lysyl-[protein] + CoA + H(+)</text>
        <dbReference type="Rhea" id="RHEA:45948"/>
        <dbReference type="Rhea" id="RHEA-COMP:9752"/>
        <dbReference type="Rhea" id="RHEA-COMP:10731"/>
        <dbReference type="ChEBI" id="CHEBI:15378"/>
        <dbReference type="ChEBI" id="CHEBI:29969"/>
        <dbReference type="ChEBI" id="CHEBI:57287"/>
        <dbReference type="ChEBI" id="CHEBI:57288"/>
        <dbReference type="ChEBI" id="CHEBI:61930"/>
        <dbReference type="EC" id="2.3.1.48"/>
    </reaction>
</comment>
<accession>L2GNU3</accession>
<dbReference type="Gene3D" id="3.40.630.30">
    <property type="match status" value="1"/>
</dbReference>
<dbReference type="GO" id="GO:0140064">
    <property type="term" value="F:peptide crotonyltransferase activity"/>
    <property type="evidence" value="ECO:0007669"/>
    <property type="project" value="RHEA"/>
</dbReference>
<dbReference type="InterPro" id="IPR036388">
    <property type="entry name" value="WH-like_DNA-bd_sf"/>
</dbReference>
<evidence type="ECO:0000256" key="9">
    <source>
        <dbReference type="ARBA" id="ARBA00022990"/>
    </source>
</evidence>
<dbReference type="GO" id="GO:0000785">
    <property type="term" value="C:chromatin"/>
    <property type="evidence" value="ECO:0007669"/>
    <property type="project" value="TreeGrafter"/>
</dbReference>
<organism evidence="19 20">
    <name type="scientific">Vittaforma corneae (strain ATCC 50505)</name>
    <name type="common">Microsporidian parasite</name>
    <name type="synonym">Nosema corneum</name>
    <dbReference type="NCBI Taxonomy" id="993615"/>
    <lineage>
        <taxon>Eukaryota</taxon>
        <taxon>Fungi</taxon>
        <taxon>Fungi incertae sedis</taxon>
        <taxon>Microsporidia</taxon>
        <taxon>Nosematidae</taxon>
        <taxon>Vittaforma</taxon>
    </lineage>
</organism>
<evidence type="ECO:0000256" key="10">
    <source>
        <dbReference type="ARBA" id="ARBA00023242"/>
    </source>
</evidence>
<evidence type="ECO:0000256" key="11">
    <source>
        <dbReference type="ARBA" id="ARBA00047557"/>
    </source>
</evidence>
<evidence type="ECO:0000256" key="7">
    <source>
        <dbReference type="ARBA" id="ARBA00022833"/>
    </source>
</evidence>
<dbReference type="Gene3D" id="1.10.10.10">
    <property type="entry name" value="Winged helix-like DNA-binding domain superfamily/Winged helix DNA-binding domain"/>
    <property type="match status" value="1"/>
</dbReference>
<evidence type="ECO:0000256" key="3">
    <source>
        <dbReference type="ARBA" id="ARBA00013184"/>
    </source>
</evidence>
<dbReference type="SUPFAM" id="SSF55729">
    <property type="entry name" value="Acyl-CoA N-acyltransferases (Nat)"/>
    <property type="match status" value="1"/>
</dbReference>
<dbReference type="EMBL" id="JH370136">
    <property type="protein sequence ID" value="ELA41992.1"/>
    <property type="molecule type" value="Genomic_DNA"/>
</dbReference>
<evidence type="ECO:0000259" key="18">
    <source>
        <dbReference type="PROSITE" id="PS51726"/>
    </source>
</evidence>
<keyword evidence="5" id="KW-0479">Metal-binding</keyword>
<dbReference type="AlphaFoldDB" id="L2GNU3"/>
<evidence type="ECO:0000256" key="13">
    <source>
        <dbReference type="ARBA" id="ARBA00047787"/>
    </source>
</evidence>
<dbReference type="GO" id="GO:0003682">
    <property type="term" value="F:chromatin binding"/>
    <property type="evidence" value="ECO:0007669"/>
    <property type="project" value="TreeGrafter"/>
</dbReference>
<protein>
    <recommendedName>
        <fullName evidence="3 16">Histone acetyltransferase</fullName>
        <ecNumber evidence="3 16">2.3.1.48</ecNumber>
    </recommendedName>
</protein>
<evidence type="ECO:0000256" key="8">
    <source>
        <dbReference type="ARBA" id="ARBA00022853"/>
    </source>
</evidence>
<dbReference type="InterPro" id="IPR002717">
    <property type="entry name" value="HAT_MYST-type"/>
</dbReference>
<dbReference type="VEuPathDB" id="MicrosporidiaDB:VICG_01009"/>
<dbReference type="Pfam" id="PF17772">
    <property type="entry name" value="zf-MYST"/>
    <property type="match status" value="1"/>
</dbReference>
<keyword evidence="7" id="KW-0862">Zinc</keyword>
<evidence type="ECO:0000256" key="17">
    <source>
        <dbReference type="SAM" id="MobiDB-lite"/>
    </source>
</evidence>
<dbReference type="InterPro" id="IPR016197">
    <property type="entry name" value="Chromo-like_dom_sf"/>
</dbReference>
<feature type="region of interest" description="Disordered" evidence="17">
    <location>
        <begin position="35"/>
        <end position="55"/>
    </location>
</feature>
<keyword evidence="8" id="KW-0156">Chromatin regulator</keyword>
<dbReference type="Proteomes" id="UP000011082">
    <property type="component" value="Unassembled WGS sequence"/>
</dbReference>
<feature type="domain" description="MYST-type HAT" evidence="18">
    <location>
        <begin position="61"/>
        <end position="278"/>
    </location>
</feature>
<dbReference type="InterPro" id="IPR050603">
    <property type="entry name" value="MYST_HAT"/>
</dbReference>
<dbReference type="Gene3D" id="3.30.60.60">
    <property type="entry name" value="N-acetyl transferase-like"/>
    <property type="match status" value="1"/>
</dbReference>
<dbReference type="GO" id="GO:0003712">
    <property type="term" value="F:transcription coregulator activity"/>
    <property type="evidence" value="ECO:0007669"/>
    <property type="project" value="TreeGrafter"/>
</dbReference>
<evidence type="ECO:0000256" key="6">
    <source>
        <dbReference type="ARBA" id="ARBA00022771"/>
    </source>
</evidence>
<dbReference type="GO" id="GO:0106226">
    <property type="term" value="F:peptide 2-hydroxyisobutyryltransferase activity"/>
    <property type="evidence" value="ECO:0007669"/>
    <property type="project" value="RHEA"/>
</dbReference>
<dbReference type="InterPro" id="IPR040706">
    <property type="entry name" value="Zf-MYST"/>
</dbReference>
<dbReference type="Pfam" id="PF01853">
    <property type="entry name" value="MOZ_SAS"/>
    <property type="match status" value="1"/>
</dbReference>
<comment type="catalytic activity">
    <reaction evidence="11">
        <text>2-hydroxyisobutanoyl-CoA + L-lysyl-[protein] = N(6)-(2-hydroxyisobutanoyl)-L-lysyl-[protein] + CoA + H(+)</text>
        <dbReference type="Rhea" id="RHEA:24180"/>
        <dbReference type="Rhea" id="RHEA-COMP:9752"/>
        <dbReference type="Rhea" id="RHEA-COMP:15921"/>
        <dbReference type="ChEBI" id="CHEBI:15378"/>
        <dbReference type="ChEBI" id="CHEBI:29969"/>
        <dbReference type="ChEBI" id="CHEBI:57287"/>
        <dbReference type="ChEBI" id="CHEBI:131780"/>
        <dbReference type="ChEBI" id="CHEBI:144968"/>
    </reaction>
    <physiologicalReaction direction="left-to-right" evidence="11">
        <dbReference type="Rhea" id="RHEA:24181"/>
    </physiologicalReaction>
</comment>
<dbReference type="PROSITE" id="PS51726">
    <property type="entry name" value="MYST_HAT"/>
    <property type="match status" value="1"/>
</dbReference>
<dbReference type="STRING" id="993615.L2GNU3"/>
<evidence type="ECO:0000256" key="4">
    <source>
        <dbReference type="ARBA" id="ARBA00022679"/>
    </source>
</evidence>
<dbReference type="PANTHER" id="PTHR10615:SF161">
    <property type="entry name" value="HISTONE ACETYLTRANSFERASE KAT7"/>
    <property type="match status" value="1"/>
</dbReference>
<keyword evidence="9" id="KW-0007">Acetylation</keyword>
<dbReference type="GO" id="GO:0008270">
    <property type="term" value="F:zinc ion binding"/>
    <property type="evidence" value="ECO:0007669"/>
    <property type="project" value="UniProtKB-KW"/>
</dbReference>
<dbReference type="Gene3D" id="2.30.30.140">
    <property type="match status" value="1"/>
</dbReference>
<evidence type="ECO:0000256" key="12">
    <source>
        <dbReference type="ARBA" id="ARBA00047752"/>
    </source>
</evidence>
<keyword evidence="10 16" id="KW-0539">Nucleus</keyword>
<sequence>MFYIHYIGLNRRYDKWIESSELILNNPSEIELPRKKKKFEEKAPPTENKHTTPRSHLEDEFRIKNIDKICIRNYLVDTWYFSPYPKDVIRNGTVYLCEFCLYYFSTQEQLSEHCLGCELRHPPGTKIYEEGELSFFELDGYIQKNYCRNLALLSKLFLDHKSLYYDVDVFMFYVLCHKDEYGYQIVGYFSKEKCSEQGYNLACILTLPYEQRKGYGKVLIDFSYMLSKKDKKIASPEKPLSDLGLLSYRAYWLEVILEELVQCKDISIKGTITEDVHY</sequence>
<dbReference type="FunFam" id="3.40.630.30:FF:000002">
    <property type="entry name" value="Histone acetyltransferase"/>
    <property type="match status" value="1"/>
</dbReference>
<dbReference type="GO" id="GO:0005634">
    <property type="term" value="C:nucleus"/>
    <property type="evidence" value="ECO:0007669"/>
    <property type="project" value="UniProtKB-SubCell"/>
</dbReference>
<dbReference type="RefSeq" id="XP_007604456.1">
    <property type="nucleotide sequence ID" value="XM_007604394.1"/>
</dbReference>
<evidence type="ECO:0000256" key="5">
    <source>
        <dbReference type="ARBA" id="ARBA00022723"/>
    </source>
</evidence>
<dbReference type="GO" id="GO:0004402">
    <property type="term" value="F:histone acetyltransferase activity"/>
    <property type="evidence" value="ECO:0007669"/>
    <property type="project" value="InterPro"/>
</dbReference>
<dbReference type="EC" id="2.3.1.48" evidence="3 16"/>
<reference evidence="20" key="1">
    <citation type="submission" date="2011-05" db="EMBL/GenBank/DDBJ databases">
        <title>The genome sequence of Vittaforma corneae strain ATCC 50505.</title>
        <authorList>
            <consortium name="The Broad Institute Genome Sequencing Platform"/>
            <person name="Cuomo C."/>
            <person name="Didier E."/>
            <person name="Bowers L."/>
            <person name="Young S.K."/>
            <person name="Zeng Q."/>
            <person name="Gargeya S."/>
            <person name="Fitzgerald M."/>
            <person name="Haas B."/>
            <person name="Abouelleil A."/>
            <person name="Alvarado L."/>
            <person name="Arachchi H.M."/>
            <person name="Berlin A."/>
            <person name="Chapman S.B."/>
            <person name="Gearin G."/>
            <person name="Goldberg J."/>
            <person name="Griggs A."/>
            <person name="Gujja S."/>
            <person name="Hansen M."/>
            <person name="Heiman D."/>
            <person name="Howarth C."/>
            <person name="Larimer J."/>
            <person name="Lui A."/>
            <person name="MacDonald P.J.P."/>
            <person name="McCowen C."/>
            <person name="Montmayeur A."/>
            <person name="Murphy C."/>
            <person name="Neiman D."/>
            <person name="Pearson M."/>
            <person name="Priest M."/>
            <person name="Roberts A."/>
            <person name="Saif S."/>
            <person name="Shea T."/>
            <person name="Sisk P."/>
            <person name="Stolte C."/>
            <person name="Sykes S."/>
            <person name="Wortman J."/>
            <person name="Nusbaum C."/>
            <person name="Birren B."/>
        </authorList>
    </citation>
    <scope>NUCLEOTIDE SEQUENCE [LARGE SCALE GENOMIC DNA]</scope>
    <source>
        <strain evidence="20">ATCC 50505</strain>
    </source>
</reference>